<dbReference type="Proteomes" id="UP001239111">
    <property type="component" value="Chromosome 2"/>
</dbReference>
<organism evidence="1 2">
    <name type="scientific">Eretmocerus hayati</name>
    <dbReference type="NCBI Taxonomy" id="131215"/>
    <lineage>
        <taxon>Eukaryota</taxon>
        <taxon>Metazoa</taxon>
        <taxon>Ecdysozoa</taxon>
        <taxon>Arthropoda</taxon>
        <taxon>Hexapoda</taxon>
        <taxon>Insecta</taxon>
        <taxon>Pterygota</taxon>
        <taxon>Neoptera</taxon>
        <taxon>Endopterygota</taxon>
        <taxon>Hymenoptera</taxon>
        <taxon>Apocrita</taxon>
        <taxon>Proctotrupomorpha</taxon>
        <taxon>Chalcidoidea</taxon>
        <taxon>Aphelinidae</taxon>
        <taxon>Aphelininae</taxon>
        <taxon>Eretmocerus</taxon>
    </lineage>
</organism>
<name>A0ACC2PBQ4_9HYME</name>
<evidence type="ECO:0000313" key="2">
    <source>
        <dbReference type="Proteomes" id="UP001239111"/>
    </source>
</evidence>
<gene>
    <name evidence="1" type="ORF">QAD02_015801</name>
</gene>
<sequence length="239" mass="27659">MREKCDLREDMRILLHPNNVFKEFIHQKYPSLDGIYAAYPQFQISGNVQKREEINGEWARLMDYEFPESTKMELSRSETSDDFWNVLRDYQDPRSHDRASAEISSFAHTVFIIPNSNATSEQAWSERNDLKTKNRNQFGFASIRTILLGAQYVKDHEGILFKPTLDMIKAMRSLKVHKRKSTDEYLNSNDRASTADVYEESSPVLNILFYQPSDTCAGVVNADVSFISEEVFAGIIHRE</sequence>
<dbReference type="EMBL" id="CM056742">
    <property type="protein sequence ID" value="KAJ8680014.1"/>
    <property type="molecule type" value="Genomic_DNA"/>
</dbReference>
<keyword evidence="2" id="KW-1185">Reference proteome</keyword>
<protein>
    <submittedName>
        <fullName evidence="1">Uncharacterized protein</fullName>
    </submittedName>
</protein>
<evidence type="ECO:0000313" key="1">
    <source>
        <dbReference type="EMBL" id="KAJ8680014.1"/>
    </source>
</evidence>
<reference evidence="1" key="1">
    <citation type="submission" date="2023-04" db="EMBL/GenBank/DDBJ databases">
        <title>A chromosome-level genome assembly of the parasitoid wasp Eretmocerus hayati.</title>
        <authorList>
            <person name="Zhong Y."/>
            <person name="Liu S."/>
            <person name="Liu Y."/>
        </authorList>
    </citation>
    <scope>NUCLEOTIDE SEQUENCE</scope>
    <source>
        <strain evidence="1">ZJU_SS_LIU_2023</strain>
    </source>
</reference>
<comment type="caution">
    <text evidence="1">The sequence shown here is derived from an EMBL/GenBank/DDBJ whole genome shotgun (WGS) entry which is preliminary data.</text>
</comment>
<proteinExistence type="predicted"/>
<accession>A0ACC2PBQ4</accession>